<keyword evidence="3" id="KW-1185">Reference proteome</keyword>
<dbReference type="InterPro" id="IPR000477">
    <property type="entry name" value="RT_dom"/>
</dbReference>
<feature type="domain" description="Reverse transcriptase" evidence="1">
    <location>
        <begin position="3"/>
        <end position="180"/>
    </location>
</feature>
<dbReference type="EMBL" id="CAJVCH010033711">
    <property type="protein sequence ID" value="CAG7714161.1"/>
    <property type="molecule type" value="Genomic_DNA"/>
</dbReference>
<dbReference type="PANTHER" id="PTHR47027:SF20">
    <property type="entry name" value="REVERSE TRANSCRIPTASE-LIKE PROTEIN WITH RNA-DIRECTED DNA POLYMERASE DOMAIN"/>
    <property type="match status" value="1"/>
</dbReference>
<dbReference type="AlphaFoldDB" id="A0A8J2J786"/>
<accession>A0A8J2J786</accession>
<sequence>MSKLFTTVIQNRLYKWCEEKNILPESQAGFRKKRGCEDQMFCLNALIQSRLSRNAKLHVLFVDFKRAFDSVRQEILWEKMNNLGISAKIINILRSLYDNANLIVRCEEGLTKPIPVTMGYFKGKSPLLFSIYISDLENYMEENGASPVNVGKNNKINQLLFADDTCVPADTKIGLQKKINIKQILPRNEP</sequence>
<gene>
    <name evidence="2" type="ORF">AFUS01_LOCUS5310</name>
</gene>
<proteinExistence type="predicted"/>
<dbReference type="Pfam" id="PF00078">
    <property type="entry name" value="RVT_1"/>
    <property type="match status" value="1"/>
</dbReference>
<protein>
    <recommendedName>
        <fullName evidence="1">Reverse transcriptase domain-containing protein</fullName>
    </recommendedName>
</protein>
<evidence type="ECO:0000313" key="3">
    <source>
        <dbReference type="Proteomes" id="UP000708208"/>
    </source>
</evidence>
<evidence type="ECO:0000259" key="1">
    <source>
        <dbReference type="Pfam" id="PF00078"/>
    </source>
</evidence>
<evidence type="ECO:0000313" key="2">
    <source>
        <dbReference type="EMBL" id="CAG7714161.1"/>
    </source>
</evidence>
<dbReference type="OrthoDB" id="1421278at2759"/>
<reference evidence="2" key="1">
    <citation type="submission" date="2021-06" db="EMBL/GenBank/DDBJ databases">
        <authorList>
            <person name="Hodson N. C."/>
            <person name="Mongue J. A."/>
            <person name="Jaron S. K."/>
        </authorList>
    </citation>
    <scope>NUCLEOTIDE SEQUENCE</scope>
</reference>
<dbReference type="PANTHER" id="PTHR47027">
    <property type="entry name" value="REVERSE TRANSCRIPTASE DOMAIN-CONTAINING PROTEIN"/>
    <property type="match status" value="1"/>
</dbReference>
<name>A0A8J2J786_9HEXA</name>
<dbReference type="Proteomes" id="UP000708208">
    <property type="component" value="Unassembled WGS sequence"/>
</dbReference>
<organism evidence="2 3">
    <name type="scientific">Allacma fusca</name>
    <dbReference type="NCBI Taxonomy" id="39272"/>
    <lineage>
        <taxon>Eukaryota</taxon>
        <taxon>Metazoa</taxon>
        <taxon>Ecdysozoa</taxon>
        <taxon>Arthropoda</taxon>
        <taxon>Hexapoda</taxon>
        <taxon>Collembola</taxon>
        <taxon>Symphypleona</taxon>
        <taxon>Sminthuridae</taxon>
        <taxon>Allacma</taxon>
    </lineage>
</organism>
<comment type="caution">
    <text evidence="2">The sequence shown here is derived from an EMBL/GenBank/DDBJ whole genome shotgun (WGS) entry which is preliminary data.</text>
</comment>